<dbReference type="Proteomes" id="UP001362999">
    <property type="component" value="Unassembled WGS sequence"/>
</dbReference>
<name>A0AAV9ZCX4_9AGAR</name>
<organism evidence="1 2">
    <name type="scientific">Favolaschia claudopus</name>
    <dbReference type="NCBI Taxonomy" id="2862362"/>
    <lineage>
        <taxon>Eukaryota</taxon>
        <taxon>Fungi</taxon>
        <taxon>Dikarya</taxon>
        <taxon>Basidiomycota</taxon>
        <taxon>Agaricomycotina</taxon>
        <taxon>Agaricomycetes</taxon>
        <taxon>Agaricomycetidae</taxon>
        <taxon>Agaricales</taxon>
        <taxon>Marasmiineae</taxon>
        <taxon>Mycenaceae</taxon>
        <taxon>Favolaschia</taxon>
    </lineage>
</organism>
<protein>
    <recommendedName>
        <fullName evidence="3">F-box domain-containing protein</fullName>
    </recommendedName>
</protein>
<sequence length="617" mass="70923">MESIAQTLNDIYQELTELHRVVALQAPVERFLRVRWREIIQTADEIDALSGTHNWESADGEERRERERRSVDERVEALRTAGLDISRPFLQHLNILEFPTELLLRIFNEILPQPISEPEDFRYKPGHPRSLFTNLLDTIRTLRLTCRRFCEVGSELLITDVDIDISLNGLAKLERVASHRTLSKGVRSVKIHMDSLDPRYSTDFLAFTQLVHENAWRRNWLAEGVEENEETINLRADSKAMVEAAADLLAQEPDTAGENENLRYRMLIRRAYEHLHQSFEIQQSLLFTKSFAARVATAVAQMPRARRFELCSEQLKPEIFFPEHLYSPGPDWHIHLDQSLFKHHIDWQSSLLMGWASASYERLPCPTLTLPVDLFTSLNAAGVSLSALVLDFSSPRHMEIPPPTPLEADQMRALVSNLQVLKLKRFLCFGVLPDPEPGKTWATYSTLRSLIEPLVNTRTLRSGELTGEDWNPGRWDGFDADLAALTLGVLIPLRSYSRLRRIVWHEVQIHEREVETLLDGIQTEYPLEIELQGVRLMSGSWRAVLDLLHGRGERHSTRVRNCCGAEERLLSGKKASKTWGYYYHKFPAGRRENDAELFILGETSLNPLSLVDEYQEP</sequence>
<dbReference type="EMBL" id="JAWWNJ010000166">
    <property type="protein sequence ID" value="KAK6977732.1"/>
    <property type="molecule type" value="Genomic_DNA"/>
</dbReference>
<accession>A0AAV9ZCX4</accession>
<dbReference type="AlphaFoldDB" id="A0AAV9ZCX4"/>
<proteinExistence type="predicted"/>
<reference evidence="1 2" key="1">
    <citation type="journal article" date="2024" name="J Genomics">
        <title>Draft genome sequencing and assembly of Favolaschia claudopus CIRM-BRFM 2984 isolated from oak limbs.</title>
        <authorList>
            <person name="Navarro D."/>
            <person name="Drula E."/>
            <person name="Chaduli D."/>
            <person name="Cazenave R."/>
            <person name="Ahrendt S."/>
            <person name="Wang J."/>
            <person name="Lipzen A."/>
            <person name="Daum C."/>
            <person name="Barry K."/>
            <person name="Grigoriev I.V."/>
            <person name="Favel A."/>
            <person name="Rosso M.N."/>
            <person name="Martin F."/>
        </authorList>
    </citation>
    <scope>NUCLEOTIDE SEQUENCE [LARGE SCALE GENOMIC DNA]</scope>
    <source>
        <strain evidence="1 2">CIRM-BRFM 2984</strain>
    </source>
</reference>
<gene>
    <name evidence="1" type="ORF">R3P38DRAFT_3472234</name>
</gene>
<evidence type="ECO:0000313" key="2">
    <source>
        <dbReference type="Proteomes" id="UP001362999"/>
    </source>
</evidence>
<evidence type="ECO:0000313" key="1">
    <source>
        <dbReference type="EMBL" id="KAK6977732.1"/>
    </source>
</evidence>
<comment type="caution">
    <text evidence="1">The sequence shown here is derived from an EMBL/GenBank/DDBJ whole genome shotgun (WGS) entry which is preliminary data.</text>
</comment>
<keyword evidence="2" id="KW-1185">Reference proteome</keyword>
<evidence type="ECO:0008006" key="3">
    <source>
        <dbReference type="Google" id="ProtNLM"/>
    </source>
</evidence>